<dbReference type="AlphaFoldDB" id="A0AA38X7D1"/>
<protein>
    <submittedName>
        <fullName evidence="2">Uncharacterized protein</fullName>
    </submittedName>
</protein>
<dbReference type="EMBL" id="JAPDRK010000011">
    <property type="protein sequence ID" value="KAJ9607981.1"/>
    <property type="molecule type" value="Genomic_DNA"/>
</dbReference>
<accession>A0AA38X7D1</accession>
<reference evidence="2" key="1">
    <citation type="submission" date="2022-10" db="EMBL/GenBank/DDBJ databases">
        <title>Culturing micro-colonial fungi from biological soil crusts in the Mojave desert and describing Neophaeococcomyces mojavensis, and introducing the new genera and species Taxawa tesnikishii.</title>
        <authorList>
            <person name="Kurbessoian T."/>
            <person name="Stajich J.E."/>
        </authorList>
    </citation>
    <scope>NUCLEOTIDE SEQUENCE</scope>
    <source>
        <strain evidence="2">TK_41</strain>
    </source>
</reference>
<gene>
    <name evidence="2" type="ORF">H2200_008060</name>
</gene>
<keyword evidence="3" id="KW-1185">Reference proteome</keyword>
<feature type="region of interest" description="Disordered" evidence="1">
    <location>
        <begin position="78"/>
        <end position="99"/>
    </location>
</feature>
<sequence length="264" mass="30347">MTRSRVQPKTNSSHASPYYFVQLTQGDGKVHANTRTAEAMRYHLADRKRRNRIVNAALLRDPSVQRISSGWQEFQEVNSAATSPSDSDPEATSEDDNRRKLMTCSGQQLEHLLALYVQTVVPIAQSFSRRWRWSDDIDHIKDVPMLAYAAAAYTSAFFMVFERHAQDISGFWLDLETKSLSWLRRALCTGASREDWIPTTTLLMRLAWLLGDLETARMHAYALRQMLAAQNFAPMDLEVERLFVGRNGQEEVRKRLQAYTTKCR</sequence>
<comment type="caution">
    <text evidence="2">The sequence shown here is derived from an EMBL/GenBank/DDBJ whole genome shotgun (WGS) entry which is preliminary data.</text>
</comment>
<organism evidence="2 3">
    <name type="scientific">Cladophialophora chaetospira</name>
    <dbReference type="NCBI Taxonomy" id="386627"/>
    <lineage>
        <taxon>Eukaryota</taxon>
        <taxon>Fungi</taxon>
        <taxon>Dikarya</taxon>
        <taxon>Ascomycota</taxon>
        <taxon>Pezizomycotina</taxon>
        <taxon>Eurotiomycetes</taxon>
        <taxon>Chaetothyriomycetidae</taxon>
        <taxon>Chaetothyriales</taxon>
        <taxon>Herpotrichiellaceae</taxon>
        <taxon>Cladophialophora</taxon>
    </lineage>
</organism>
<name>A0AA38X7D1_9EURO</name>
<dbReference type="Proteomes" id="UP001172673">
    <property type="component" value="Unassembled WGS sequence"/>
</dbReference>
<evidence type="ECO:0000256" key="1">
    <source>
        <dbReference type="SAM" id="MobiDB-lite"/>
    </source>
</evidence>
<evidence type="ECO:0000313" key="2">
    <source>
        <dbReference type="EMBL" id="KAJ9607981.1"/>
    </source>
</evidence>
<evidence type="ECO:0000313" key="3">
    <source>
        <dbReference type="Proteomes" id="UP001172673"/>
    </source>
</evidence>
<proteinExistence type="predicted"/>